<evidence type="ECO:0008006" key="4">
    <source>
        <dbReference type="Google" id="ProtNLM"/>
    </source>
</evidence>
<keyword evidence="3" id="KW-1185">Reference proteome</keyword>
<feature type="compositionally biased region" description="Basic and acidic residues" evidence="1">
    <location>
        <begin position="1"/>
        <end position="12"/>
    </location>
</feature>
<name>A0ABP9BN23_9ACTN</name>
<evidence type="ECO:0000313" key="3">
    <source>
        <dbReference type="Proteomes" id="UP001501265"/>
    </source>
</evidence>
<evidence type="ECO:0000313" key="2">
    <source>
        <dbReference type="EMBL" id="GAA4797986.1"/>
    </source>
</evidence>
<feature type="region of interest" description="Disordered" evidence="1">
    <location>
        <begin position="78"/>
        <end position="115"/>
    </location>
</feature>
<dbReference type="RefSeq" id="WP_345619718.1">
    <property type="nucleotide sequence ID" value="NZ_BAABIG010000023.1"/>
</dbReference>
<feature type="compositionally biased region" description="Basic and acidic residues" evidence="1">
    <location>
        <begin position="21"/>
        <end position="49"/>
    </location>
</feature>
<protein>
    <recommendedName>
        <fullName evidence="4">DUF3859 domain-containing protein</fullName>
    </recommendedName>
</protein>
<dbReference type="EMBL" id="BAABIG010000023">
    <property type="protein sequence ID" value="GAA4797986.1"/>
    <property type="molecule type" value="Genomic_DNA"/>
</dbReference>
<organism evidence="2 3">
    <name type="scientific">Streptomyces ziwulingensis</name>
    <dbReference type="NCBI Taxonomy" id="1045501"/>
    <lineage>
        <taxon>Bacteria</taxon>
        <taxon>Bacillati</taxon>
        <taxon>Actinomycetota</taxon>
        <taxon>Actinomycetes</taxon>
        <taxon>Kitasatosporales</taxon>
        <taxon>Streptomycetaceae</taxon>
        <taxon>Streptomyces</taxon>
    </lineage>
</organism>
<feature type="region of interest" description="Disordered" evidence="1">
    <location>
        <begin position="1"/>
        <end position="50"/>
    </location>
</feature>
<gene>
    <name evidence="2" type="ORF">GCM10023220_26850</name>
</gene>
<evidence type="ECO:0000256" key="1">
    <source>
        <dbReference type="SAM" id="MobiDB-lite"/>
    </source>
</evidence>
<dbReference type="Proteomes" id="UP001501265">
    <property type="component" value="Unassembled WGS sequence"/>
</dbReference>
<accession>A0ABP9BN23</accession>
<feature type="region of interest" description="Disordered" evidence="1">
    <location>
        <begin position="234"/>
        <end position="257"/>
    </location>
</feature>
<comment type="caution">
    <text evidence="2">The sequence shown here is derived from an EMBL/GenBank/DDBJ whole genome shotgun (WGS) entry which is preliminary data.</text>
</comment>
<proteinExistence type="predicted"/>
<sequence>MSGRDGHEELRARLRAAAGAHEPDRARILARVEHGRARRDPGPRPEVRRPPAGWVRVAGAAVAVAGVVAVGAHAVTPLTGEPAPARRSVAARSTPSAPAPTGRTVRPGATADAGPLRSDAVVDPHSNAYWAQSNLTLSTAEPLSALTVEIRVAQTGGVSATGAWRTLPEDDFAFSAAERNGFVVYRWVLEEGRTVPAGEWVFAAQYDHARGGRDARADTYTATAAAGLGRPAVAGDFVPGDAAPPKAATEPAATAGR</sequence>
<feature type="compositionally biased region" description="Low complexity" evidence="1">
    <location>
        <begin position="82"/>
        <end position="101"/>
    </location>
</feature>
<reference evidence="3" key="1">
    <citation type="journal article" date="2019" name="Int. J. Syst. Evol. Microbiol.">
        <title>The Global Catalogue of Microorganisms (GCM) 10K type strain sequencing project: providing services to taxonomists for standard genome sequencing and annotation.</title>
        <authorList>
            <consortium name="The Broad Institute Genomics Platform"/>
            <consortium name="The Broad Institute Genome Sequencing Center for Infectious Disease"/>
            <person name="Wu L."/>
            <person name="Ma J."/>
        </authorList>
    </citation>
    <scope>NUCLEOTIDE SEQUENCE [LARGE SCALE GENOMIC DNA]</scope>
    <source>
        <strain evidence="3">JCM 18081</strain>
    </source>
</reference>
<feature type="compositionally biased region" description="Low complexity" evidence="1">
    <location>
        <begin position="243"/>
        <end position="257"/>
    </location>
</feature>